<dbReference type="Proteomes" id="UP001454036">
    <property type="component" value="Unassembled WGS sequence"/>
</dbReference>
<evidence type="ECO:0000313" key="3">
    <source>
        <dbReference type="Proteomes" id="UP001454036"/>
    </source>
</evidence>
<dbReference type="AlphaFoldDB" id="A0AAV3QMV0"/>
<feature type="region of interest" description="Disordered" evidence="1">
    <location>
        <begin position="204"/>
        <end position="230"/>
    </location>
</feature>
<name>A0AAV3QMV0_LITER</name>
<feature type="region of interest" description="Disordered" evidence="1">
    <location>
        <begin position="1"/>
        <end position="23"/>
    </location>
</feature>
<sequence>MSYVKSTPLAKDPNSPCMRGTDAYTPRPGLRVWGLASCCAEKSPPGQRHRRGGSGEGSPDDRRGIDHPSPSGHRGEHEGQPPFSFQLYGAPKATRAAWPPCPSPGRACCPALKHAGRGLIRHQPEPLGPCSGLKPSAFLLGQGWIEKHYRQPALGLLLEPRNPQRVSGERKDLATFQDPAGKAGLSANDNPITNGLVQGSVQERLGSPEADQTIKDHRINGPGPRDGPEVMPLYGGVELSSSVHEPRIHSSLIVG</sequence>
<reference evidence="2 3" key="1">
    <citation type="submission" date="2024-01" db="EMBL/GenBank/DDBJ databases">
        <title>The complete chloroplast genome sequence of Lithospermum erythrorhizon: insights into the phylogenetic relationship among Boraginaceae species and the maternal lineages of purple gromwells.</title>
        <authorList>
            <person name="Okada T."/>
            <person name="Watanabe K."/>
        </authorList>
    </citation>
    <scope>NUCLEOTIDE SEQUENCE [LARGE SCALE GENOMIC DNA]</scope>
</reference>
<dbReference type="EMBL" id="BAABME010021488">
    <property type="protein sequence ID" value="GAA0163437.1"/>
    <property type="molecule type" value="Genomic_DNA"/>
</dbReference>
<proteinExistence type="predicted"/>
<gene>
    <name evidence="2" type="ORF">LIER_39598</name>
</gene>
<evidence type="ECO:0000256" key="1">
    <source>
        <dbReference type="SAM" id="MobiDB-lite"/>
    </source>
</evidence>
<feature type="region of interest" description="Disordered" evidence="1">
    <location>
        <begin position="41"/>
        <end position="86"/>
    </location>
</feature>
<comment type="caution">
    <text evidence="2">The sequence shown here is derived from an EMBL/GenBank/DDBJ whole genome shotgun (WGS) entry which is preliminary data.</text>
</comment>
<evidence type="ECO:0000313" key="2">
    <source>
        <dbReference type="EMBL" id="GAA0163437.1"/>
    </source>
</evidence>
<keyword evidence="3" id="KW-1185">Reference proteome</keyword>
<organism evidence="2 3">
    <name type="scientific">Lithospermum erythrorhizon</name>
    <name type="common">Purple gromwell</name>
    <name type="synonym">Lithospermum officinale var. erythrorhizon</name>
    <dbReference type="NCBI Taxonomy" id="34254"/>
    <lineage>
        <taxon>Eukaryota</taxon>
        <taxon>Viridiplantae</taxon>
        <taxon>Streptophyta</taxon>
        <taxon>Embryophyta</taxon>
        <taxon>Tracheophyta</taxon>
        <taxon>Spermatophyta</taxon>
        <taxon>Magnoliopsida</taxon>
        <taxon>eudicotyledons</taxon>
        <taxon>Gunneridae</taxon>
        <taxon>Pentapetalae</taxon>
        <taxon>asterids</taxon>
        <taxon>lamiids</taxon>
        <taxon>Boraginales</taxon>
        <taxon>Boraginaceae</taxon>
        <taxon>Boraginoideae</taxon>
        <taxon>Lithospermeae</taxon>
        <taxon>Lithospermum</taxon>
    </lineage>
</organism>
<protein>
    <submittedName>
        <fullName evidence="2">Uncharacterized protein</fullName>
    </submittedName>
</protein>
<accession>A0AAV3QMV0</accession>